<dbReference type="Proteomes" id="UP001189429">
    <property type="component" value="Unassembled WGS sequence"/>
</dbReference>
<proteinExistence type="predicted"/>
<reference evidence="2" key="1">
    <citation type="submission" date="2023-10" db="EMBL/GenBank/DDBJ databases">
        <authorList>
            <person name="Chen Y."/>
            <person name="Shah S."/>
            <person name="Dougan E. K."/>
            <person name="Thang M."/>
            <person name="Chan C."/>
        </authorList>
    </citation>
    <scope>NUCLEOTIDE SEQUENCE [LARGE SCALE GENOMIC DNA]</scope>
</reference>
<evidence type="ECO:0000313" key="2">
    <source>
        <dbReference type="EMBL" id="CAK0815300.1"/>
    </source>
</evidence>
<evidence type="ECO:0000313" key="3">
    <source>
        <dbReference type="Proteomes" id="UP001189429"/>
    </source>
</evidence>
<comment type="caution">
    <text evidence="2">The sequence shown here is derived from an EMBL/GenBank/DDBJ whole genome shotgun (WGS) entry which is preliminary data.</text>
</comment>
<name>A0ABN9R8U5_9DINO</name>
<feature type="chain" id="PRO_5047003302" evidence="1">
    <location>
        <begin position="23"/>
        <end position="213"/>
    </location>
</feature>
<evidence type="ECO:0000256" key="1">
    <source>
        <dbReference type="SAM" id="SignalP"/>
    </source>
</evidence>
<gene>
    <name evidence="2" type="ORF">PCOR1329_LOCUS18640</name>
</gene>
<sequence length="213" mass="21792">MVVLRAWVLALASALLAARAAAVIATREAARAEDAFQKSCGGACAQAFEALAGASPAVAPTAVDVNDALVALATQSLLQARRATQHAGLKLAASRRASGSSPSPGSDTACATPARCRLKEAMANRCNYGREALQATYEGVNAAAHVMGSLISSLCGCIFVRGQAICALQNIAPVCVFPYNVYAKTLSGSTQIWESVKAATRSCVIHGDPAIAS</sequence>
<protein>
    <submittedName>
        <fullName evidence="2">Uncharacterized protein</fullName>
    </submittedName>
</protein>
<organism evidence="2 3">
    <name type="scientific">Prorocentrum cordatum</name>
    <dbReference type="NCBI Taxonomy" id="2364126"/>
    <lineage>
        <taxon>Eukaryota</taxon>
        <taxon>Sar</taxon>
        <taxon>Alveolata</taxon>
        <taxon>Dinophyceae</taxon>
        <taxon>Prorocentrales</taxon>
        <taxon>Prorocentraceae</taxon>
        <taxon>Prorocentrum</taxon>
    </lineage>
</organism>
<keyword evidence="3" id="KW-1185">Reference proteome</keyword>
<dbReference type="EMBL" id="CAUYUJ010005886">
    <property type="protein sequence ID" value="CAK0815300.1"/>
    <property type="molecule type" value="Genomic_DNA"/>
</dbReference>
<accession>A0ABN9R8U5</accession>
<feature type="signal peptide" evidence="1">
    <location>
        <begin position="1"/>
        <end position="22"/>
    </location>
</feature>
<keyword evidence="1" id="KW-0732">Signal</keyword>